<dbReference type="AlphaFoldDB" id="A0A8J7I6B9"/>
<comment type="caution">
    <text evidence="2">The sequence shown here is derived from an EMBL/GenBank/DDBJ whole genome shotgun (WGS) entry which is preliminary data.</text>
</comment>
<sequence>MARAIEQIERDIAALQEAIRAIAAELHNAYASYLNSLGQALQKQLILAIYHLCTQGYPENFLKLSLHQRQQLQQAMRKLGQQSARQLLTYLNSEGDEGDEGDEEDEGDEGDEEDEGDEGDVETENIIASPFELASDAANVPNIALTDLPETAANLLGNSADLEAVASQTPTSSPHPPIPMSLSSSPVSLSATQEFLTPDLSNPVELVKWQQSLEYLTQQTLKKASHEANVLLQKVGILPKKLPEPILEAAAAVSEASAEVMPGPPNLLNLVIEIENEQDAENSGLTQIMTINLRLGEIEFADAMVSSGRKQIRNILVQLNKVGREYQKKQRERSVAEAEAAWRASWFE</sequence>
<feature type="compositionally biased region" description="Acidic residues" evidence="1">
    <location>
        <begin position="94"/>
        <end position="121"/>
    </location>
</feature>
<dbReference type="EMBL" id="JAECZA010000012">
    <property type="protein sequence ID" value="MBH8572357.1"/>
    <property type="molecule type" value="Genomic_DNA"/>
</dbReference>
<dbReference type="Proteomes" id="UP000662314">
    <property type="component" value="Unassembled WGS sequence"/>
</dbReference>
<name>A0A8J7I6B9_9NOST</name>
<feature type="region of interest" description="Disordered" evidence="1">
    <location>
        <begin position="91"/>
        <end position="121"/>
    </location>
</feature>
<reference evidence="2 3" key="1">
    <citation type="journal article" date="2021" name="Int. J. Syst. Evol. Microbiol.">
        <title>Amazonocrinis nigriterrae gen. nov., sp. nov., Atlanticothrix silvestris gen. nov., sp. nov. and Dendronalium phyllosphericum gen. nov., sp. nov., nostocacean cyanobacteria from Brazilian environments.</title>
        <authorList>
            <person name="Alvarenga D.O."/>
            <person name="Andreote A.P.D."/>
            <person name="Branco L.H.Z."/>
            <person name="Delbaje E."/>
            <person name="Cruz R.B."/>
            <person name="Varani A.M."/>
            <person name="Fiore M.F."/>
        </authorList>
    </citation>
    <scope>NUCLEOTIDE SEQUENCE [LARGE SCALE GENOMIC DNA]</scope>
    <source>
        <strain evidence="2 3">CENA369</strain>
    </source>
</reference>
<evidence type="ECO:0000313" key="3">
    <source>
        <dbReference type="Proteomes" id="UP000662314"/>
    </source>
</evidence>
<gene>
    <name evidence="2" type="ORF">I8752_04770</name>
</gene>
<evidence type="ECO:0000313" key="2">
    <source>
        <dbReference type="EMBL" id="MBH8572357.1"/>
    </source>
</evidence>
<protein>
    <submittedName>
        <fullName evidence="2">Uncharacterized protein</fullName>
    </submittedName>
</protein>
<accession>A0A8J7I6B9</accession>
<dbReference type="RefSeq" id="WP_214431183.1">
    <property type="nucleotide sequence ID" value="NZ_CAWPUQ010000024.1"/>
</dbReference>
<proteinExistence type="predicted"/>
<organism evidence="2 3">
    <name type="scientific">Dendronalium phyllosphericum CENA369</name>
    <dbReference type="NCBI Taxonomy" id="1725256"/>
    <lineage>
        <taxon>Bacteria</taxon>
        <taxon>Bacillati</taxon>
        <taxon>Cyanobacteriota</taxon>
        <taxon>Cyanophyceae</taxon>
        <taxon>Nostocales</taxon>
        <taxon>Nostocaceae</taxon>
        <taxon>Dendronalium</taxon>
        <taxon>Dendronalium phyllosphericum</taxon>
    </lineage>
</organism>
<evidence type="ECO:0000256" key="1">
    <source>
        <dbReference type="SAM" id="MobiDB-lite"/>
    </source>
</evidence>
<keyword evidence="3" id="KW-1185">Reference proteome</keyword>